<evidence type="ECO:0000313" key="1">
    <source>
        <dbReference type="EMBL" id="KAF7190733.1"/>
    </source>
</evidence>
<evidence type="ECO:0000313" key="2">
    <source>
        <dbReference type="Proteomes" id="UP000660729"/>
    </source>
</evidence>
<comment type="caution">
    <text evidence="1">The sequence shown here is derived from an EMBL/GenBank/DDBJ whole genome shotgun (WGS) entry which is preliminary data.</text>
</comment>
<accession>A0A8H6RH01</accession>
<sequence length="151" mass="17124">MADPYTATREEFTNHLTGAEIPADANATFRQYAESHQRLLTALMQHPAMAPNLQQTYMTPANLKNKIYFMWDFVGRTLGHIVQFDPTHNPTRGPKKAIWKDVVSRTVMTKMLLAEDDTSKLETMLEAQYPDQRGRHPEIGDEVLAAARALP</sequence>
<dbReference type="Proteomes" id="UP000660729">
    <property type="component" value="Unassembled WGS sequence"/>
</dbReference>
<reference evidence="1" key="1">
    <citation type="submission" date="2020-04" db="EMBL/GenBank/DDBJ databases">
        <title>Draft genome resource of the tomato pathogen Pseudocercospora fuligena.</title>
        <authorList>
            <person name="Zaccaron A."/>
        </authorList>
    </citation>
    <scope>NUCLEOTIDE SEQUENCE</scope>
    <source>
        <strain evidence="1">PF001</strain>
    </source>
</reference>
<dbReference type="EMBL" id="JABCIY010000168">
    <property type="protein sequence ID" value="KAF7190733.1"/>
    <property type="molecule type" value="Genomic_DNA"/>
</dbReference>
<protein>
    <submittedName>
        <fullName evidence="1">Uncharacterized protein</fullName>
    </submittedName>
</protein>
<gene>
    <name evidence="1" type="ORF">HII31_07892</name>
</gene>
<proteinExistence type="predicted"/>
<dbReference type="OrthoDB" id="5282002at2759"/>
<keyword evidence="2" id="KW-1185">Reference proteome</keyword>
<organism evidence="1 2">
    <name type="scientific">Pseudocercospora fuligena</name>
    <dbReference type="NCBI Taxonomy" id="685502"/>
    <lineage>
        <taxon>Eukaryota</taxon>
        <taxon>Fungi</taxon>
        <taxon>Dikarya</taxon>
        <taxon>Ascomycota</taxon>
        <taxon>Pezizomycotina</taxon>
        <taxon>Dothideomycetes</taxon>
        <taxon>Dothideomycetidae</taxon>
        <taxon>Mycosphaerellales</taxon>
        <taxon>Mycosphaerellaceae</taxon>
        <taxon>Pseudocercospora</taxon>
    </lineage>
</organism>
<dbReference type="AlphaFoldDB" id="A0A8H6RH01"/>
<name>A0A8H6RH01_9PEZI</name>